<proteinExistence type="inferred from homology"/>
<dbReference type="GO" id="GO:0016887">
    <property type="term" value="F:ATP hydrolysis activity"/>
    <property type="evidence" value="ECO:0007669"/>
    <property type="project" value="InterPro"/>
</dbReference>
<dbReference type="InterPro" id="IPR027417">
    <property type="entry name" value="P-loop_NTPase"/>
</dbReference>
<keyword evidence="4 6" id="KW-0067">ATP-binding</keyword>
<evidence type="ECO:0000313" key="6">
    <source>
        <dbReference type="EMBL" id="AEM68578.1"/>
    </source>
</evidence>
<dbReference type="SMART" id="SM00382">
    <property type="entry name" value="AAA"/>
    <property type="match status" value="1"/>
</dbReference>
<dbReference type="Pfam" id="PF00005">
    <property type="entry name" value="ABC_tran"/>
    <property type="match status" value="1"/>
</dbReference>
<dbReference type="RefSeq" id="WP_014034934.1">
    <property type="nucleotide sequence ID" value="NC_015946.1"/>
</dbReference>
<dbReference type="KEGG" id="mpf:MPUT_0183"/>
<accession>A0A7U3ZS88</accession>
<organism evidence="6 7">
    <name type="scientific">Mycoplasma putrefaciens (strain ATCC 15718 / NCTC 10155 / C30 KS-1 / KS-1)</name>
    <dbReference type="NCBI Taxonomy" id="743965"/>
    <lineage>
        <taxon>Bacteria</taxon>
        <taxon>Bacillati</taxon>
        <taxon>Mycoplasmatota</taxon>
        <taxon>Mollicutes</taxon>
        <taxon>Mycoplasmataceae</taxon>
        <taxon>Mycoplasma</taxon>
    </lineage>
</organism>
<comment type="similarity">
    <text evidence="1">Belongs to the ABC transporter superfamily.</text>
</comment>
<evidence type="ECO:0000259" key="5">
    <source>
        <dbReference type="PROSITE" id="PS50893"/>
    </source>
</evidence>
<dbReference type="AlphaFoldDB" id="A0A7U3ZS88"/>
<keyword evidence="2" id="KW-0813">Transport</keyword>
<evidence type="ECO:0000256" key="4">
    <source>
        <dbReference type="ARBA" id="ARBA00022840"/>
    </source>
</evidence>
<reference evidence="6 7" key="1">
    <citation type="journal article" date="2011" name="J. Bacteriol.">
        <title>Genome Sequence of Mycoplasma putrefaciens Type Strain KS1.</title>
        <authorList>
            <person name="Calcutt M.J."/>
            <person name="Foecking M.F."/>
        </authorList>
    </citation>
    <scope>NUCLEOTIDE SEQUENCE [LARGE SCALE GENOMIC DNA]</scope>
    <source>
        <strain evidence="7">ATCC 15718 / NCTC 10155 / C30 KS-1 / KS-1</strain>
    </source>
</reference>
<evidence type="ECO:0000256" key="2">
    <source>
        <dbReference type="ARBA" id="ARBA00022448"/>
    </source>
</evidence>
<dbReference type="PANTHER" id="PTHR42711:SF5">
    <property type="entry name" value="ABC TRANSPORTER ATP-BINDING PROTEIN NATA"/>
    <property type="match status" value="1"/>
</dbReference>
<dbReference type="Gene3D" id="3.40.50.300">
    <property type="entry name" value="P-loop containing nucleotide triphosphate hydrolases"/>
    <property type="match status" value="1"/>
</dbReference>
<dbReference type="InterPro" id="IPR003593">
    <property type="entry name" value="AAA+_ATPase"/>
</dbReference>
<gene>
    <name evidence="6" type="ordered locus">MPUT_0183</name>
</gene>
<sequence>MKQQENEIISITNLTKKYKSGYGIFDINLKVKKGEIYGYLGPNGAGKSTTIRHMMGYIKPEKGTIKILQKDAWKESHFIQPRIGYVPGEINLPEYMNGLDFIKQIFSLRKQTNWDYVEKLIKYFEFDPNIKIKKMSKGMKQKVALVIAFMHKPELLILDEPTSGLDPLMQNKFINLVLEHKKLNTTIIMSSHIFDEIEKTCNKVAIIRSGRIIADIDLENLRQISDRNYQITFSDNKILKSKFLKSFNNNQALYVVSADKVANFFESLKKYDIKMLKEIPFSLEKYFLNFYNQKGENKNV</sequence>
<dbReference type="PANTHER" id="PTHR42711">
    <property type="entry name" value="ABC TRANSPORTER ATP-BINDING PROTEIN"/>
    <property type="match status" value="1"/>
</dbReference>
<dbReference type="SUPFAM" id="SSF52540">
    <property type="entry name" value="P-loop containing nucleoside triphosphate hydrolases"/>
    <property type="match status" value="1"/>
</dbReference>
<evidence type="ECO:0000313" key="7">
    <source>
        <dbReference type="Proteomes" id="UP000008907"/>
    </source>
</evidence>
<keyword evidence="3" id="KW-0547">Nucleotide-binding</keyword>
<dbReference type="GO" id="GO:0005524">
    <property type="term" value="F:ATP binding"/>
    <property type="evidence" value="ECO:0007669"/>
    <property type="project" value="UniProtKB-KW"/>
</dbReference>
<evidence type="ECO:0000256" key="1">
    <source>
        <dbReference type="ARBA" id="ARBA00005417"/>
    </source>
</evidence>
<protein>
    <submittedName>
        <fullName evidence="6">ABC transporter, ATP-binding protein</fullName>
    </submittedName>
</protein>
<dbReference type="PROSITE" id="PS00211">
    <property type="entry name" value="ABC_TRANSPORTER_1"/>
    <property type="match status" value="1"/>
</dbReference>
<evidence type="ECO:0000256" key="3">
    <source>
        <dbReference type="ARBA" id="ARBA00022741"/>
    </source>
</evidence>
<name>A0A7U3ZS88_MYCPK</name>
<dbReference type="CDD" id="cd03230">
    <property type="entry name" value="ABC_DR_subfamily_A"/>
    <property type="match status" value="1"/>
</dbReference>
<dbReference type="InterPro" id="IPR050763">
    <property type="entry name" value="ABC_transporter_ATP-binding"/>
</dbReference>
<dbReference type="InterPro" id="IPR017871">
    <property type="entry name" value="ABC_transporter-like_CS"/>
</dbReference>
<dbReference type="Proteomes" id="UP000008907">
    <property type="component" value="Chromosome"/>
</dbReference>
<feature type="domain" description="ABC transporter" evidence="5">
    <location>
        <begin position="9"/>
        <end position="234"/>
    </location>
</feature>
<dbReference type="InterPro" id="IPR003439">
    <property type="entry name" value="ABC_transporter-like_ATP-bd"/>
</dbReference>
<dbReference type="EMBL" id="CP003021">
    <property type="protein sequence ID" value="AEM68578.1"/>
    <property type="molecule type" value="Genomic_DNA"/>
</dbReference>
<dbReference type="PROSITE" id="PS50893">
    <property type="entry name" value="ABC_TRANSPORTER_2"/>
    <property type="match status" value="1"/>
</dbReference>